<dbReference type="Gene3D" id="3.40.50.2300">
    <property type="match status" value="1"/>
</dbReference>
<dbReference type="GO" id="GO:0003700">
    <property type="term" value="F:DNA-binding transcription factor activity"/>
    <property type="evidence" value="ECO:0007669"/>
    <property type="project" value="InterPro"/>
</dbReference>
<evidence type="ECO:0000313" key="14">
    <source>
        <dbReference type="Proteomes" id="UP000014155"/>
    </source>
</evidence>
<dbReference type="CDD" id="cd17536">
    <property type="entry name" value="REC_YesN-like"/>
    <property type="match status" value="1"/>
</dbReference>
<dbReference type="InterPro" id="IPR009057">
    <property type="entry name" value="Homeodomain-like_sf"/>
</dbReference>
<reference evidence="13 14" key="1">
    <citation type="journal article" date="2013" name="Genome Announc.">
        <title>Draft Genome Sequence of the Cellulolytic, Mesophilic, Anaerobic Bacterium Clostridium termitidis Strain CT1112 (DSM 5398).</title>
        <authorList>
            <person name="Lal S."/>
            <person name="Ramachandran U."/>
            <person name="Zhang X."/>
            <person name="Munir R."/>
            <person name="Sparling R."/>
            <person name="Levin D.B."/>
        </authorList>
    </citation>
    <scope>NUCLEOTIDE SEQUENCE [LARGE SCALE GENOMIC DNA]</scope>
    <source>
        <strain evidence="13 14">CT1112</strain>
    </source>
</reference>
<dbReference type="RefSeq" id="WP_004627859.1">
    <property type="nucleotide sequence ID" value="NZ_AORV01000048.1"/>
</dbReference>
<dbReference type="GO" id="GO:0043565">
    <property type="term" value="F:sequence-specific DNA binding"/>
    <property type="evidence" value="ECO:0007669"/>
    <property type="project" value="InterPro"/>
</dbReference>
<evidence type="ECO:0000256" key="7">
    <source>
        <dbReference type="ARBA" id="ARBA00023125"/>
    </source>
</evidence>
<dbReference type="PROSITE" id="PS01124">
    <property type="entry name" value="HTH_ARAC_FAMILY_2"/>
    <property type="match status" value="1"/>
</dbReference>
<comment type="subcellular location">
    <subcellularLocation>
        <location evidence="1">Cytoplasm</location>
    </subcellularLocation>
</comment>
<dbReference type="eggNOG" id="COG4753">
    <property type="taxonomic scope" value="Bacteria"/>
</dbReference>
<keyword evidence="4 10" id="KW-0597">Phosphoprotein</keyword>
<feature type="domain" description="HTH araC/xylS-type" evidence="11">
    <location>
        <begin position="148"/>
        <end position="249"/>
    </location>
</feature>
<dbReference type="EMBL" id="AORV01000048">
    <property type="protein sequence ID" value="EMS70733.1"/>
    <property type="molecule type" value="Genomic_DNA"/>
</dbReference>
<dbReference type="InterPro" id="IPR051552">
    <property type="entry name" value="HptR"/>
</dbReference>
<evidence type="ECO:0000256" key="2">
    <source>
        <dbReference type="ARBA" id="ARBA00018672"/>
    </source>
</evidence>
<dbReference type="SMART" id="SM00448">
    <property type="entry name" value="REC"/>
    <property type="match status" value="1"/>
</dbReference>
<dbReference type="PATRIC" id="fig|1195236.3.peg.3727"/>
<feature type="domain" description="Response regulatory" evidence="12">
    <location>
        <begin position="3"/>
        <end position="120"/>
    </location>
</feature>
<dbReference type="GO" id="GO:0000160">
    <property type="term" value="P:phosphorelay signal transduction system"/>
    <property type="evidence" value="ECO:0007669"/>
    <property type="project" value="UniProtKB-KW"/>
</dbReference>
<dbReference type="SUPFAM" id="SSF52172">
    <property type="entry name" value="CheY-like"/>
    <property type="match status" value="1"/>
</dbReference>
<evidence type="ECO:0000256" key="3">
    <source>
        <dbReference type="ARBA" id="ARBA00022490"/>
    </source>
</evidence>
<dbReference type="Gene3D" id="1.10.10.60">
    <property type="entry name" value="Homeodomain-like"/>
    <property type="match status" value="2"/>
</dbReference>
<dbReference type="AlphaFoldDB" id="S0FQH8"/>
<dbReference type="InterPro" id="IPR018060">
    <property type="entry name" value="HTH_AraC"/>
</dbReference>
<evidence type="ECO:0000256" key="1">
    <source>
        <dbReference type="ARBA" id="ARBA00004496"/>
    </source>
</evidence>
<evidence type="ECO:0000256" key="9">
    <source>
        <dbReference type="ARBA" id="ARBA00024867"/>
    </source>
</evidence>
<keyword evidence="6" id="KW-0805">Transcription regulation</keyword>
<gene>
    <name evidence="13" type="ORF">CTER_3505</name>
</gene>
<keyword evidence="3" id="KW-0963">Cytoplasm</keyword>
<comment type="caution">
    <text evidence="13">The sequence shown here is derived from an EMBL/GenBank/DDBJ whole genome shotgun (WGS) entry which is preliminary data.</text>
</comment>
<dbReference type="Pfam" id="PF00072">
    <property type="entry name" value="Response_reg"/>
    <property type="match status" value="1"/>
</dbReference>
<dbReference type="Proteomes" id="UP000014155">
    <property type="component" value="Unassembled WGS sequence"/>
</dbReference>
<evidence type="ECO:0000259" key="11">
    <source>
        <dbReference type="PROSITE" id="PS01124"/>
    </source>
</evidence>
<evidence type="ECO:0000256" key="10">
    <source>
        <dbReference type="PROSITE-ProRule" id="PRU00169"/>
    </source>
</evidence>
<dbReference type="InterPro" id="IPR011006">
    <property type="entry name" value="CheY-like_superfamily"/>
</dbReference>
<evidence type="ECO:0000256" key="4">
    <source>
        <dbReference type="ARBA" id="ARBA00022553"/>
    </source>
</evidence>
<evidence type="ECO:0000256" key="6">
    <source>
        <dbReference type="ARBA" id="ARBA00023015"/>
    </source>
</evidence>
<dbReference type="InterPro" id="IPR020449">
    <property type="entry name" value="Tscrpt_reg_AraC-type_HTH"/>
</dbReference>
<accession>S0FQH8</accession>
<evidence type="ECO:0000256" key="5">
    <source>
        <dbReference type="ARBA" id="ARBA00023012"/>
    </source>
</evidence>
<keyword evidence="8" id="KW-0804">Transcription</keyword>
<dbReference type="SMART" id="SM00342">
    <property type="entry name" value="HTH_ARAC"/>
    <property type="match status" value="1"/>
</dbReference>
<dbReference type="PANTHER" id="PTHR42713">
    <property type="entry name" value="HISTIDINE KINASE-RELATED"/>
    <property type="match status" value="1"/>
</dbReference>
<dbReference type="STRING" id="1195236.CTER_3505"/>
<dbReference type="GO" id="GO:0005737">
    <property type="term" value="C:cytoplasm"/>
    <property type="evidence" value="ECO:0007669"/>
    <property type="project" value="UniProtKB-SubCell"/>
</dbReference>
<dbReference type="PRINTS" id="PR00032">
    <property type="entry name" value="HTHARAC"/>
</dbReference>
<evidence type="ECO:0000313" key="13">
    <source>
        <dbReference type="EMBL" id="EMS70733.1"/>
    </source>
</evidence>
<name>S0FQH8_RUMCE</name>
<dbReference type="Pfam" id="PF12833">
    <property type="entry name" value="HTH_18"/>
    <property type="match status" value="1"/>
</dbReference>
<organism evidence="13 14">
    <name type="scientific">Ruminiclostridium cellobioparum subsp. termitidis CT1112</name>
    <dbReference type="NCBI Taxonomy" id="1195236"/>
    <lineage>
        <taxon>Bacteria</taxon>
        <taxon>Bacillati</taxon>
        <taxon>Bacillota</taxon>
        <taxon>Clostridia</taxon>
        <taxon>Eubacteriales</taxon>
        <taxon>Oscillospiraceae</taxon>
        <taxon>Ruminiclostridium</taxon>
    </lineage>
</organism>
<feature type="modified residue" description="4-aspartylphosphate" evidence="10">
    <location>
        <position position="55"/>
    </location>
</feature>
<dbReference type="eggNOG" id="COG2207">
    <property type="taxonomic scope" value="Bacteria"/>
</dbReference>
<protein>
    <recommendedName>
        <fullName evidence="2">Stage 0 sporulation protein A homolog</fullName>
    </recommendedName>
</protein>
<keyword evidence="7" id="KW-0238">DNA-binding</keyword>
<keyword evidence="5" id="KW-0902">Two-component regulatory system</keyword>
<evidence type="ECO:0000256" key="8">
    <source>
        <dbReference type="ARBA" id="ARBA00023163"/>
    </source>
</evidence>
<dbReference type="PROSITE" id="PS50110">
    <property type="entry name" value="RESPONSE_REGULATORY"/>
    <property type="match status" value="1"/>
</dbReference>
<keyword evidence="14" id="KW-1185">Reference proteome</keyword>
<comment type="function">
    <text evidence="9">May play the central regulatory role in sporulation. It may be an element of the effector pathway responsible for the activation of sporulation genes in response to nutritional stress. Spo0A may act in concert with spo0H (a sigma factor) to control the expression of some genes that are critical to the sporulation process.</text>
</comment>
<proteinExistence type="predicted"/>
<sequence length="254" mass="29779">MYRLLVVDDEFEIRNGLCKFFPWNEIGFDVVGQAENGKAALDFIYSNSVDVILCDVAMPVMTGLDLARELYSSKCKYRIVFLSGYKDFEFAQKALEYGAKNYILKSTNYNELIRVFSKVKAELDEERSHKKTNEKKANKSETEMNFNEKIISVIKNYVESNFREVTLEDLTNQVHMNPDYISKFFKQKTGQNFSDYLIEVRMKKAAELLDDIRYKTYEISDMVGYSNSFNFTRTFKNYYGMSPREYRNKKSGSQ</sequence>
<evidence type="ECO:0000259" key="12">
    <source>
        <dbReference type="PROSITE" id="PS50110"/>
    </source>
</evidence>
<dbReference type="InterPro" id="IPR001789">
    <property type="entry name" value="Sig_transdc_resp-reg_receiver"/>
</dbReference>
<dbReference type="SUPFAM" id="SSF46689">
    <property type="entry name" value="Homeodomain-like"/>
    <property type="match status" value="1"/>
</dbReference>
<dbReference type="PANTHER" id="PTHR42713:SF3">
    <property type="entry name" value="TRANSCRIPTIONAL REGULATORY PROTEIN HPTR"/>
    <property type="match status" value="1"/>
</dbReference>